<evidence type="ECO:0000256" key="5">
    <source>
        <dbReference type="SAM" id="Coils"/>
    </source>
</evidence>
<keyword evidence="3" id="KW-0581">Phagocytosis</keyword>
<dbReference type="EMBL" id="LNIX01000002">
    <property type="protein sequence ID" value="OXA59756.1"/>
    <property type="molecule type" value="Genomic_DNA"/>
</dbReference>
<dbReference type="PANTHER" id="PTHR11232:SF77">
    <property type="entry name" value="GULP PTB DOMAIN CONTAINING ENGULFMENT ADAPTOR 1"/>
    <property type="match status" value="1"/>
</dbReference>
<evidence type="ECO:0000256" key="4">
    <source>
        <dbReference type="ARBA" id="ARBA00060944"/>
    </source>
</evidence>
<dbReference type="CDD" id="cd01273">
    <property type="entry name" value="PTB_CED-6"/>
    <property type="match status" value="1"/>
</dbReference>
<feature type="coiled-coil region" evidence="5">
    <location>
        <begin position="152"/>
        <end position="179"/>
    </location>
</feature>
<feature type="domain" description="PID" evidence="7">
    <location>
        <begin position="19"/>
        <end position="152"/>
    </location>
</feature>
<organism evidence="8 9">
    <name type="scientific">Folsomia candida</name>
    <name type="common">Springtail</name>
    <dbReference type="NCBI Taxonomy" id="158441"/>
    <lineage>
        <taxon>Eukaryota</taxon>
        <taxon>Metazoa</taxon>
        <taxon>Ecdysozoa</taxon>
        <taxon>Arthropoda</taxon>
        <taxon>Hexapoda</taxon>
        <taxon>Collembola</taxon>
        <taxon>Entomobryomorpha</taxon>
        <taxon>Isotomoidea</taxon>
        <taxon>Isotomidae</taxon>
        <taxon>Proisotominae</taxon>
        <taxon>Folsomia</taxon>
    </lineage>
</organism>
<dbReference type="Gene3D" id="2.30.29.30">
    <property type="entry name" value="Pleckstrin-homology domain (PH domain)/Phosphotyrosine-binding domain (PTB)"/>
    <property type="match status" value="1"/>
</dbReference>
<dbReference type="STRING" id="158441.A0A226ET23"/>
<evidence type="ECO:0000256" key="6">
    <source>
        <dbReference type="SAM" id="MobiDB-lite"/>
    </source>
</evidence>
<evidence type="ECO:0000256" key="2">
    <source>
        <dbReference type="ARBA" id="ARBA00022490"/>
    </source>
</evidence>
<dbReference type="Proteomes" id="UP000198287">
    <property type="component" value="Unassembled WGS sequence"/>
</dbReference>
<reference evidence="8 9" key="1">
    <citation type="submission" date="2015-12" db="EMBL/GenBank/DDBJ databases">
        <title>The genome of Folsomia candida.</title>
        <authorList>
            <person name="Faddeeva A."/>
            <person name="Derks M.F."/>
            <person name="Anvar Y."/>
            <person name="Smit S."/>
            <person name="Van Straalen N."/>
            <person name="Roelofs D."/>
        </authorList>
    </citation>
    <scope>NUCLEOTIDE SEQUENCE [LARGE SCALE GENOMIC DNA]</scope>
    <source>
        <strain evidence="8 9">VU population</strain>
        <tissue evidence="8">Whole body</tissue>
    </source>
</reference>
<dbReference type="GO" id="GO:0005737">
    <property type="term" value="C:cytoplasm"/>
    <property type="evidence" value="ECO:0007669"/>
    <property type="project" value="UniProtKB-SubCell"/>
</dbReference>
<dbReference type="PANTHER" id="PTHR11232">
    <property type="entry name" value="PHOSPHOTYROSINE INTERACTION DOMAIN-CONTAINING FAMILY MEMBER"/>
    <property type="match status" value="1"/>
</dbReference>
<accession>A0A226ET23</accession>
<gene>
    <name evidence="8" type="ORF">Fcan01_05662</name>
</gene>
<evidence type="ECO:0000256" key="1">
    <source>
        <dbReference type="ARBA" id="ARBA00004496"/>
    </source>
</evidence>
<comment type="subcellular location">
    <subcellularLocation>
        <location evidence="1">Cytoplasm</location>
    </subcellularLocation>
</comment>
<dbReference type="AlphaFoldDB" id="A0A226ET23"/>
<dbReference type="InterPro" id="IPR006020">
    <property type="entry name" value="PTB/PI_dom"/>
</dbReference>
<keyword evidence="5" id="KW-0175">Coiled coil</keyword>
<dbReference type="OMA" id="HCHESNK"/>
<dbReference type="SMART" id="SM00462">
    <property type="entry name" value="PTB"/>
    <property type="match status" value="1"/>
</dbReference>
<evidence type="ECO:0000256" key="3">
    <source>
        <dbReference type="ARBA" id="ARBA00022907"/>
    </source>
</evidence>
<comment type="similarity">
    <text evidence="4">Belongs to the ced-6 family.</text>
</comment>
<dbReference type="OrthoDB" id="10057585at2759"/>
<dbReference type="PROSITE" id="PS01179">
    <property type="entry name" value="PID"/>
    <property type="match status" value="1"/>
</dbReference>
<feature type="region of interest" description="Disordered" evidence="6">
    <location>
        <begin position="254"/>
        <end position="290"/>
    </location>
</feature>
<keyword evidence="2" id="KW-0963">Cytoplasm</keyword>
<evidence type="ECO:0000313" key="8">
    <source>
        <dbReference type="EMBL" id="OXA59756.1"/>
    </source>
</evidence>
<dbReference type="InterPro" id="IPR051133">
    <property type="entry name" value="Adapter_Engulfment-Domain"/>
</dbReference>
<evidence type="ECO:0000313" key="9">
    <source>
        <dbReference type="Proteomes" id="UP000198287"/>
    </source>
</evidence>
<protein>
    <submittedName>
        <fullName evidence="8">PTB domain-containing engulfment adapter protein 1</fullName>
    </submittedName>
</protein>
<sequence>MSQGKNWIHAPDALTSGHIAYLVKFLGVTEAEQPKGIEVVKDCIRKLKLDQEIRRAEGGGKIPKAEVTISIDGVAVQEPKGKGILHQFPLHQISYCADDKTEKKFFSFIAKDGECHRCFVFSSEKLAEEITLTIGQAFDLAYRRFLETSGKEMEFKREIMVLQKRVAELENENSDLRQQLNLPPATVTTEVKVSKSVDGDIDLLICPPVPPRESANVANQIFAEFAKTANEIEKRAQETRKSDGLLFDDDHIMQLDSKPRGSPDGIEAPPRISPPPKARKNENLLNGSSSTDVFSSDPFFTADDPFGMSDFGTKHCHESNKLNGYGDTNGFNAFNGNNNISSYGSNGVNYNNISNVFSSTALTANYNNITAQNNLANNIKAQPQQIETALEFLDKKIEEMKVGFSRGILNDDFPLESLDPLKSS</sequence>
<proteinExistence type="inferred from homology"/>
<dbReference type="SUPFAM" id="SSF50729">
    <property type="entry name" value="PH domain-like"/>
    <property type="match status" value="1"/>
</dbReference>
<evidence type="ECO:0000259" key="7">
    <source>
        <dbReference type="PROSITE" id="PS01179"/>
    </source>
</evidence>
<name>A0A226ET23_FOLCA</name>
<dbReference type="InterPro" id="IPR011993">
    <property type="entry name" value="PH-like_dom_sf"/>
</dbReference>
<dbReference type="FunFam" id="2.30.29.30:FF:000118">
    <property type="entry name" value="GULP PTB domain containing engulfment adaptor 1"/>
    <property type="match status" value="1"/>
</dbReference>
<dbReference type="GO" id="GO:0043277">
    <property type="term" value="P:apoptotic cell clearance"/>
    <property type="evidence" value="ECO:0007669"/>
    <property type="project" value="UniProtKB-ARBA"/>
</dbReference>
<comment type="caution">
    <text evidence="8">The sequence shown here is derived from an EMBL/GenBank/DDBJ whole genome shotgun (WGS) entry which is preliminary data.</text>
</comment>
<dbReference type="Pfam" id="PF00640">
    <property type="entry name" value="PID"/>
    <property type="match status" value="1"/>
</dbReference>
<keyword evidence="9" id="KW-1185">Reference proteome</keyword>